<evidence type="ECO:0000313" key="2">
    <source>
        <dbReference type="EMBL" id="VVB01033.1"/>
    </source>
</evidence>
<sequence length="102" mass="11288">MDEGVGGEVSSNGSRGKGYVNRDRFEVLKRGGAKLDRESKLYSATMKVAEMKAMELVMKQWRRGKGGDALVEVGDGRLRERVGSQGRRSQANDDDENLILAR</sequence>
<reference evidence="2" key="1">
    <citation type="submission" date="2019-07" db="EMBL/GenBank/DDBJ databases">
        <authorList>
            <person name="Dittberner H."/>
        </authorList>
    </citation>
    <scope>NUCLEOTIDE SEQUENCE [LARGE SCALE GENOMIC DNA]</scope>
</reference>
<dbReference type="Proteomes" id="UP000489600">
    <property type="component" value="Unassembled WGS sequence"/>
</dbReference>
<dbReference type="EMBL" id="CABITT030000004">
    <property type="protein sequence ID" value="VVB01033.1"/>
    <property type="molecule type" value="Genomic_DNA"/>
</dbReference>
<keyword evidence="3" id="KW-1185">Reference proteome</keyword>
<feature type="region of interest" description="Disordered" evidence="1">
    <location>
        <begin position="1"/>
        <end position="20"/>
    </location>
</feature>
<protein>
    <submittedName>
        <fullName evidence="2">Uncharacterized protein</fullName>
    </submittedName>
</protein>
<name>A0A565BJK2_9BRAS</name>
<accession>A0A565BJK2</accession>
<comment type="caution">
    <text evidence="2">The sequence shown here is derived from an EMBL/GenBank/DDBJ whole genome shotgun (WGS) entry which is preliminary data.</text>
</comment>
<dbReference type="AlphaFoldDB" id="A0A565BJK2"/>
<feature type="region of interest" description="Disordered" evidence="1">
    <location>
        <begin position="81"/>
        <end position="102"/>
    </location>
</feature>
<evidence type="ECO:0000313" key="3">
    <source>
        <dbReference type="Proteomes" id="UP000489600"/>
    </source>
</evidence>
<proteinExistence type="predicted"/>
<organism evidence="2 3">
    <name type="scientific">Arabis nemorensis</name>
    <dbReference type="NCBI Taxonomy" id="586526"/>
    <lineage>
        <taxon>Eukaryota</taxon>
        <taxon>Viridiplantae</taxon>
        <taxon>Streptophyta</taxon>
        <taxon>Embryophyta</taxon>
        <taxon>Tracheophyta</taxon>
        <taxon>Spermatophyta</taxon>
        <taxon>Magnoliopsida</taxon>
        <taxon>eudicotyledons</taxon>
        <taxon>Gunneridae</taxon>
        <taxon>Pentapetalae</taxon>
        <taxon>rosids</taxon>
        <taxon>malvids</taxon>
        <taxon>Brassicales</taxon>
        <taxon>Brassicaceae</taxon>
        <taxon>Arabideae</taxon>
        <taxon>Arabis</taxon>
    </lineage>
</organism>
<evidence type="ECO:0000256" key="1">
    <source>
        <dbReference type="SAM" id="MobiDB-lite"/>
    </source>
</evidence>
<feature type="compositionally biased region" description="Acidic residues" evidence="1">
    <location>
        <begin position="92"/>
        <end position="102"/>
    </location>
</feature>
<gene>
    <name evidence="2" type="ORF">ANE_LOCUS11477</name>
</gene>